<dbReference type="InterPro" id="IPR002876">
    <property type="entry name" value="Transcrip_reg_TACO1-like"/>
</dbReference>
<evidence type="ECO:0000259" key="2">
    <source>
        <dbReference type="Pfam" id="PF01709"/>
    </source>
</evidence>
<evidence type="ECO:0000313" key="5">
    <source>
        <dbReference type="Proteomes" id="UP000704611"/>
    </source>
</evidence>
<accession>A0ABS6MIJ2</accession>
<keyword evidence="5" id="KW-1185">Reference proteome</keyword>
<evidence type="ECO:0000256" key="1">
    <source>
        <dbReference type="HAMAP-Rule" id="MF_00693"/>
    </source>
</evidence>
<dbReference type="Proteomes" id="UP000704611">
    <property type="component" value="Unassembled WGS sequence"/>
</dbReference>
<dbReference type="GO" id="GO:0003677">
    <property type="term" value="F:DNA binding"/>
    <property type="evidence" value="ECO:0007669"/>
    <property type="project" value="UniProtKB-KW"/>
</dbReference>
<dbReference type="Pfam" id="PF01709">
    <property type="entry name" value="Transcrip_reg"/>
    <property type="match status" value="1"/>
</dbReference>
<sequence length="236" mass="25518">MGAQWKAKHKQDAANAKGRIFTKLAKEIAVAARNGADPDMNSKLRSAIETAKKASMPKDTLERAIKKGAGLLDGPANYETVVYEGFAPHQVPVIVECLTDNKNRSAQSIRQLFRKGQLATSGAVSWDFKHLGQIEAEATSSDADIELAAIEAGAQDFETSDDSEDNEVVFLTEATDLDMVAKALPEFGYNVLTAKLVYRANNPVSLNDEQRAEVEAFLDAIDADDDVQNVYVGLAG</sequence>
<evidence type="ECO:0000259" key="3">
    <source>
        <dbReference type="Pfam" id="PF20772"/>
    </source>
</evidence>
<dbReference type="Pfam" id="PF20772">
    <property type="entry name" value="TACO1_YebC_N"/>
    <property type="match status" value="1"/>
</dbReference>
<dbReference type="InterPro" id="IPR049083">
    <property type="entry name" value="TACO1_YebC_N"/>
</dbReference>
<evidence type="ECO:0000313" key="4">
    <source>
        <dbReference type="EMBL" id="MBV2128623.1"/>
    </source>
</evidence>
<keyword evidence="1 4" id="KW-0238">DNA-binding</keyword>
<protein>
    <recommendedName>
        <fullName evidence="1">Probable transcriptional regulatory protein KQY15_05885</fullName>
    </recommendedName>
</protein>
<organism evidence="4 5">
    <name type="scientific">Arsukibacterium indicum</name>
    <dbReference type="NCBI Taxonomy" id="2848612"/>
    <lineage>
        <taxon>Bacteria</taxon>
        <taxon>Pseudomonadati</taxon>
        <taxon>Pseudomonadota</taxon>
        <taxon>Gammaproteobacteria</taxon>
        <taxon>Chromatiales</taxon>
        <taxon>Chromatiaceae</taxon>
        <taxon>Arsukibacterium</taxon>
    </lineage>
</organism>
<dbReference type="PANTHER" id="PTHR12532">
    <property type="entry name" value="TRANSLATIONAL ACTIVATOR OF CYTOCHROME C OXIDASE 1"/>
    <property type="match status" value="1"/>
</dbReference>
<gene>
    <name evidence="4" type="ORF">KQY15_05885</name>
</gene>
<comment type="caution">
    <text evidence="4">The sequence shown here is derived from an EMBL/GenBank/DDBJ whole genome shotgun (WGS) entry which is preliminary data.</text>
</comment>
<feature type="domain" description="TACO1/YebC-like second and third" evidence="2">
    <location>
        <begin position="78"/>
        <end position="232"/>
    </location>
</feature>
<dbReference type="InterPro" id="IPR048300">
    <property type="entry name" value="TACO1_YebC-like_2nd/3rd_dom"/>
</dbReference>
<comment type="subcellular location">
    <subcellularLocation>
        <location evidence="1">Cytoplasm</location>
    </subcellularLocation>
</comment>
<proteinExistence type="inferred from homology"/>
<dbReference type="HAMAP" id="MF_00693">
    <property type="entry name" value="Transcrip_reg_TACO1"/>
    <property type="match status" value="1"/>
</dbReference>
<keyword evidence="1" id="KW-0804">Transcription</keyword>
<keyword evidence="1" id="KW-0805">Transcription regulation</keyword>
<reference evidence="4 5" key="1">
    <citation type="submission" date="2021-06" db="EMBL/GenBank/DDBJ databases">
        <title>Rheinheimera indica sp. nov., isolated from deep-sea sediment.</title>
        <authorList>
            <person name="Wang Z."/>
            <person name="Zhang X.-Y."/>
        </authorList>
    </citation>
    <scope>NUCLEOTIDE SEQUENCE [LARGE SCALE GENOMIC DNA]</scope>
    <source>
        <strain evidence="4 5">SM2107</strain>
    </source>
</reference>
<dbReference type="RefSeq" id="WP_217668168.1">
    <property type="nucleotide sequence ID" value="NZ_JAHRID010000002.1"/>
</dbReference>
<dbReference type="PANTHER" id="PTHR12532:SF0">
    <property type="entry name" value="TRANSLATIONAL ACTIVATOR OF CYTOCHROME C OXIDASE 1"/>
    <property type="match status" value="1"/>
</dbReference>
<dbReference type="NCBIfam" id="NF009044">
    <property type="entry name" value="PRK12378.1"/>
    <property type="match status" value="1"/>
</dbReference>
<dbReference type="EMBL" id="JAHRID010000002">
    <property type="protein sequence ID" value="MBV2128623.1"/>
    <property type="molecule type" value="Genomic_DNA"/>
</dbReference>
<keyword evidence="1" id="KW-0963">Cytoplasm</keyword>
<comment type="similarity">
    <text evidence="1">Belongs to the TACO1 family.</text>
</comment>
<feature type="domain" description="TACO1/YebC-like N-terminal" evidence="3">
    <location>
        <begin position="6"/>
        <end position="70"/>
    </location>
</feature>
<dbReference type="NCBIfam" id="TIGR01033">
    <property type="entry name" value="YebC/PmpR family DNA-binding transcriptional regulator"/>
    <property type="match status" value="1"/>
</dbReference>
<name>A0ABS6MIJ2_9GAMM</name>